<evidence type="ECO:0000256" key="1">
    <source>
        <dbReference type="ARBA" id="ARBA00004370"/>
    </source>
</evidence>
<dbReference type="SUPFAM" id="SSF81321">
    <property type="entry name" value="Family A G protein-coupled receptor-like"/>
    <property type="match status" value="1"/>
</dbReference>
<comment type="subcellular location">
    <subcellularLocation>
        <location evidence="1">Membrane</location>
    </subcellularLocation>
</comment>
<dbReference type="AlphaFoldDB" id="A0A914DID3"/>
<proteinExistence type="predicted"/>
<dbReference type="GO" id="GO:0016020">
    <property type="term" value="C:membrane"/>
    <property type="evidence" value="ECO:0007669"/>
    <property type="project" value="UniProtKB-SubCell"/>
</dbReference>
<dbReference type="GO" id="GO:0004930">
    <property type="term" value="F:G protein-coupled receptor activity"/>
    <property type="evidence" value="ECO:0007669"/>
    <property type="project" value="InterPro"/>
</dbReference>
<evidence type="ECO:0000259" key="6">
    <source>
        <dbReference type="PROSITE" id="PS50262"/>
    </source>
</evidence>
<dbReference type="InterPro" id="IPR000276">
    <property type="entry name" value="GPCR_Rhodpsn"/>
</dbReference>
<evidence type="ECO:0000256" key="2">
    <source>
        <dbReference type="ARBA" id="ARBA00022692"/>
    </source>
</evidence>
<name>A0A914DID3_9BILA</name>
<evidence type="ECO:0000256" key="3">
    <source>
        <dbReference type="ARBA" id="ARBA00022989"/>
    </source>
</evidence>
<keyword evidence="7" id="KW-1185">Reference proteome</keyword>
<evidence type="ECO:0000256" key="5">
    <source>
        <dbReference type="SAM" id="Phobius"/>
    </source>
</evidence>
<dbReference type="Proteomes" id="UP000887540">
    <property type="component" value="Unplaced"/>
</dbReference>
<dbReference type="PANTHER" id="PTHR46709">
    <property type="entry name" value="PROTEIN CBG23488-RELATED"/>
    <property type="match status" value="1"/>
</dbReference>
<dbReference type="PROSITE" id="PS50262">
    <property type="entry name" value="G_PROTEIN_RECEP_F1_2"/>
    <property type="match status" value="1"/>
</dbReference>
<dbReference type="InterPro" id="IPR017452">
    <property type="entry name" value="GPCR_Rhodpsn_7TM"/>
</dbReference>
<keyword evidence="2 5" id="KW-0812">Transmembrane</keyword>
<dbReference type="Gene3D" id="1.20.1070.10">
    <property type="entry name" value="Rhodopsin 7-helix transmembrane proteins"/>
    <property type="match status" value="1"/>
</dbReference>
<dbReference type="Pfam" id="PF00001">
    <property type="entry name" value="7tm_1"/>
    <property type="match status" value="1"/>
</dbReference>
<protein>
    <submittedName>
        <fullName evidence="8">G-protein coupled receptors family 1 profile domain-containing protein</fullName>
    </submittedName>
</protein>
<feature type="transmembrane region" description="Helical" evidence="5">
    <location>
        <begin position="113"/>
        <end position="133"/>
    </location>
</feature>
<dbReference type="PANTHER" id="PTHR46709:SF13">
    <property type="entry name" value="G-PROTEIN COUPLED RECEPTORS FAMILY 1 PROFILE DOMAIN-CONTAINING PROTEIN"/>
    <property type="match status" value="1"/>
</dbReference>
<keyword evidence="3 5" id="KW-1133">Transmembrane helix</keyword>
<feature type="transmembrane region" description="Helical" evidence="5">
    <location>
        <begin position="20"/>
        <end position="44"/>
    </location>
</feature>
<reference evidence="8" key="1">
    <citation type="submission" date="2022-11" db="UniProtKB">
        <authorList>
            <consortium name="WormBaseParasite"/>
        </authorList>
    </citation>
    <scope>IDENTIFICATION</scope>
</reference>
<evidence type="ECO:0000313" key="7">
    <source>
        <dbReference type="Proteomes" id="UP000887540"/>
    </source>
</evidence>
<evidence type="ECO:0000256" key="4">
    <source>
        <dbReference type="ARBA" id="ARBA00023136"/>
    </source>
</evidence>
<feature type="domain" description="G-protein coupled receptors family 1 profile" evidence="6">
    <location>
        <begin position="1"/>
        <end position="184"/>
    </location>
</feature>
<sequence length="227" mass="26409">MDFFESDFLVHAWYSYVRPMMPICHIMITSSALLITAAAFERYLTISKIRQQFSTSWRLTISFTALFIALAAKGLMYFEMEVVPRGNCTGLTAYAIDRAEWSDEEPYNTVYKFWFRNIISIFFPFFLSLYFNIKIVSRLAQQQTGARLFGYATSEHRKNIRAATRMLVLVTATYLCSNLPNVIITAWEFIDADSLYTPSVRPIYTRSETFGRAPERIRTFLNASERF</sequence>
<accession>A0A914DID3</accession>
<evidence type="ECO:0000313" key="8">
    <source>
        <dbReference type="WBParaSite" id="ACRNAN_scaffold27.g27286.t1"/>
    </source>
</evidence>
<keyword evidence="4 5" id="KW-0472">Membrane</keyword>
<organism evidence="7 8">
    <name type="scientific">Acrobeloides nanus</name>
    <dbReference type="NCBI Taxonomy" id="290746"/>
    <lineage>
        <taxon>Eukaryota</taxon>
        <taxon>Metazoa</taxon>
        <taxon>Ecdysozoa</taxon>
        <taxon>Nematoda</taxon>
        <taxon>Chromadorea</taxon>
        <taxon>Rhabditida</taxon>
        <taxon>Tylenchina</taxon>
        <taxon>Cephalobomorpha</taxon>
        <taxon>Cephaloboidea</taxon>
        <taxon>Cephalobidae</taxon>
        <taxon>Acrobeloides</taxon>
    </lineage>
</organism>
<dbReference type="WBParaSite" id="ACRNAN_scaffold27.g27286.t1">
    <property type="protein sequence ID" value="ACRNAN_scaffold27.g27286.t1"/>
    <property type="gene ID" value="ACRNAN_scaffold27.g27286"/>
</dbReference>
<feature type="transmembrane region" description="Helical" evidence="5">
    <location>
        <begin position="56"/>
        <end position="78"/>
    </location>
</feature>